<feature type="transmembrane region" description="Helical" evidence="1">
    <location>
        <begin position="173"/>
        <end position="191"/>
    </location>
</feature>
<keyword evidence="1" id="KW-1133">Transmembrane helix</keyword>
<dbReference type="EC" id="2.7.7.65" evidence="3"/>
<dbReference type="SUPFAM" id="SSF55073">
    <property type="entry name" value="Nucleotide cyclase"/>
    <property type="match status" value="1"/>
</dbReference>
<keyword evidence="3" id="KW-0548">Nucleotidyltransferase</keyword>
<dbReference type="AlphaFoldDB" id="A0A9D2HK55"/>
<keyword evidence="3" id="KW-0808">Transferase</keyword>
<feature type="transmembrane region" description="Helical" evidence="1">
    <location>
        <begin position="40"/>
        <end position="56"/>
    </location>
</feature>
<feature type="transmembrane region" description="Helical" evidence="1">
    <location>
        <begin position="63"/>
        <end position="88"/>
    </location>
</feature>
<feature type="transmembrane region" description="Helical" evidence="1">
    <location>
        <begin position="128"/>
        <end position="153"/>
    </location>
</feature>
<dbReference type="EMBL" id="DWZA01000084">
    <property type="protein sequence ID" value="HJA71793.1"/>
    <property type="molecule type" value="Genomic_DNA"/>
</dbReference>
<evidence type="ECO:0000313" key="3">
    <source>
        <dbReference type="EMBL" id="HJA71793.1"/>
    </source>
</evidence>
<dbReference type="GO" id="GO:0022857">
    <property type="term" value="F:transmembrane transporter activity"/>
    <property type="evidence" value="ECO:0007669"/>
    <property type="project" value="InterPro"/>
</dbReference>
<evidence type="ECO:0000259" key="2">
    <source>
        <dbReference type="PROSITE" id="PS50887"/>
    </source>
</evidence>
<dbReference type="PANTHER" id="PTHR45138:SF9">
    <property type="entry name" value="DIGUANYLATE CYCLASE DGCM-RELATED"/>
    <property type="match status" value="1"/>
</dbReference>
<dbReference type="SMART" id="SM00267">
    <property type="entry name" value="GGDEF"/>
    <property type="match status" value="1"/>
</dbReference>
<dbReference type="PROSITE" id="PS50887">
    <property type="entry name" value="GGDEF"/>
    <property type="match status" value="1"/>
</dbReference>
<dbReference type="GO" id="GO:0052621">
    <property type="term" value="F:diguanylate cyclase activity"/>
    <property type="evidence" value="ECO:0007669"/>
    <property type="project" value="UniProtKB-EC"/>
</dbReference>
<evidence type="ECO:0000313" key="4">
    <source>
        <dbReference type="Proteomes" id="UP000823900"/>
    </source>
</evidence>
<comment type="caution">
    <text evidence="3">The sequence shown here is derived from an EMBL/GenBank/DDBJ whole genome shotgun (WGS) entry which is preliminary data.</text>
</comment>
<dbReference type="InterPro" id="IPR043128">
    <property type="entry name" value="Rev_trsase/Diguanyl_cyclase"/>
</dbReference>
<dbReference type="PANTHER" id="PTHR45138">
    <property type="entry name" value="REGULATORY COMPONENTS OF SENSORY TRANSDUCTION SYSTEM"/>
    <property type="match status" value="1"/>
</dbReference>
<dbReference type="InterPro" id="IPR029787">
    <property type="entry name" value="Nucleotide_cyclase"/>
</dbReference>
<evidence type="ECO:0000256" key="1">
    <source>
        <dbReference type="SAM" id="Phobius"/>
    </source>
</evidence>
<keyword evidence="1" id="KW-0812">Transmembrane</keyword>
<feature type="transmembrane region" description="Helical" evidence="1">
    <location>
        <begin position="219"/>
        <end position="238"/>
    </location>
</feature>
<reference evidence="3" key="2">
    <citation type="submission" date="2021-04" db="EMBL/GenBank/DDBJ databases">
        <authorList>
            <person name="Gilroy R."/>
        </authorList>
    </citation>
    <scope>NUCLEOTIDE SEQUENCE</scope>
    <source>
        <strain evidence="3">CHK178-16964</strain>
    </source>
</reference>
<feature type="transmembrane region" description="Helical" evidence="1">
    <location>
        <begin position="266"/>
        <end position="286"/>
    </location>
</feature>
<dbReference type="Proteomes" id="UP000823900">
    <property type="component" value="Unassembled WGS sequence"/>
</dbReference>
<keyword evidence="1" id="KW-0472">Membrane</keyword>
<dbReference type="CDD" id="cd01949">
    <property type="entry name" value="GGDEF"/>
    <property type="match status" value="1"/>
</dbReference>
<dbReference type="NCBIfam" id="TIGR00254">
    <property type="entry name" value="GGDEF"/>
    <property type="match status" value="1"/>
</dbReference>
<feature type="transmembrane region" description="Helical" evidence="1">
    <location>
        <begin position="15"/>
        <end position="34"/>
    </location>
</feature>
<sequence>MQISLKKKTGEQDGYLLWTLVAIELFMSFSFLGYIHIEPISITFVYIPILVAGCLLGPKEAALVGTVFGLASMWKATAFYVGAGDAIFSPFMSGRPVESFLLSVGSRMAFGFIIGFLYLIAKRTKYPLIGIVLVSTVGRTIHAFCVYAFMGLLFPEAGFGIANTWDDLLRADYLPMAAATDFVVILCYMLGKTAYVKKLKYHLHMVDHGNALISYRRRWLMVLGGLVFLSSISVAMYFTDRITRVILQHGVNLTEEISYDIMHLQIQFLFGMIALAVLLIIVITIYQKNSLYLYYEAKLDGLTGLLSRQQFFQEAERLLEGLPFEKGEKTAYFIMIDVDLFKKINDQYGHPAGDKVLVEIAAGLKKAFGKKGLTGRLGGDEFAVFIHHFMTEKELKELLTRLKEDISRIDVLETAVTCSVGVIPIGERCTADEMYHRADVLLYEAKRKGRDQFVFEERP</sequence>
<dbReference type="InterPro" id="IPR050469">
    <property type="entry name" value="Diguanylate_Cyclase"/>
</dbReference>
<gene>
    <name evidence="3" type="ORF">IAA07_09510</name>
</gene>
<dbReference type="Gene3D" id="3.30.70.270">
    <property type="match status" value="1"/>
</dbReference>
<feature type="domain" description="GGDEF" evidence="2">
    <location>
        <begin position="329"/>
        <end position="458"/>
    </location>
</feature>
<organism evidence="3 4">
    <name type="scientific">Candidatus Lachnoclostridium stercoravium</name>
    <dbReference type="NCBI Taxonomy" id="2838633"/>
    <lineage>
        <taxon>Bacteria</taxon>
        <taxon>Bacillati</taxon>
        <taxon>Bacillota</taxon>
        <taxon>Clostridia</taxon>
        <taxon>Lachnospirales</taxon>
        <taxon>Lachnospiraceae</taxon>
    </lineage>
</organism>
<dbReference type="Pfam" id="PF00990">
    <property type="entry name" value="GGDEF"/>
    <property type="match status" value="1"/>
</dbReference>
<feature type="transmembrane region" description="Helical" evidence="1">
    <location>
        <begin position="100"/>
        <end position="121"/>
    </location>
</feature>
<name>A0A9D2HK55_9FIRM</name>
<protein>
    <submittedName>
        <fullName evidence="3">Diguanylate cyclase</fullName>
        <ecNumber evidence="3">2.7.7.65</ecNumber>
    </submittedName>
</protein>
<proteinExistence type="predicted"/>
<reference evidence="3" key="1">
    <citation type="journal article" date="2021" name="PeerJ">
        <title>Extensive microbial diversity within the chicken gut microbiome revealed by metagenomics and culture.</title>
        <authorList>
            <person name="Gilroy R."/>
            <person name="Ravi A."/>
            <person name="Getino M."/>
            <person name="Pursley I."/>
            <person name="Horton D.L."/>
            <person name="Alikhan N.F."/>
            <person name="Baker D."/>
            <person name="Gharbi K."/>
            <person name="Hall N."/>
            <person name="Watson M."/>
            <person name="Adriaenssens E.M."/>
            <person name="Foster-Nyarko E."/>
            <person name="Jarju S."/>
            <person name="Secka A."/>
            <person name="Antonio M."/>
            <person name="Oren A."/>
            <person name="Chaudhuri R.R."/>
            <person name="La Ragione R."/>
            <person name="Hildebrand F."/>
            <person name="Pallen M.J."/>
        </authorList>
    </citation>
    <scope>NUCLEOTIDE SEQUENCE</scope>
    <source>
        <strain evidence="3">CHK178-16964</strain>
    </source>
</reference>
<dbReference type="InterPro" id="IPR000160">
    <property type="entry name" value="GGDEF_dom"/>
</dbReference>
<accession>A0A9D2HK55</accession>
<dbReference type="Gene3D" id="1.10.1760.20">
    <property type="match status" value="1"/>
</dbReference>